<comment type="caution">
    <text evidence="8">The sequence shown here is derived from an EMBL/GenBank/DDBJ whole genome shotgun (WGS) entry which is preliminary data.</text>
</comment>
<dbReference type="InterPro" id="IPR002403">
    <property type="entry name" value="Cyt_P450_E_grp-IV"/>
</dbReference>
<dbReference type="GO" id="GO:0004497">
    <property type="term" value="F:monooxygenase activity"/>
    <property type="evidence" value="ECO:0007669"/>
    <property type="project" value="UniProtKB-KW"/>
</dbReference>
<keyword evidence="4 5" id="KW-0408">Iron</keyword>
<evidence type="ECO:0000256" key="3">
    <source>
        <dbReference type="ARBA" id="ARBA00022723"/>
    </source>
</evidence>
<name>A0A1E1K5F2_9HELO</name>
<dbReference type="Gene3D" id="1.10.630.10">
    <property type="entry name" value="Cytochrome P450"/>
    <property type="match status" value="1"/>
</dbReference>
<dbReference type="PROSITE" id="PS00086">
    <property type="entry name" value="CYTOCHROME_P450"/>
    <property type="match status" value="1"/>
</dbReference>
<comment type="cofactor">
    <cofactor evidence="1 5">
        <name>heme</name>
        <dbReference type="ChEBI" id="CHEBI:30413"/>
    </cofactor>
</comment>
<keyword evidence="6" id="KW-0560">Oxidoreductase</keyword>
<dbReference type="PANTHER" id="PTHR47582">
    <property type="entry name" value="P450, PUTATIVE (EUROFUNG)-RELATED"/>
    <property type="match status" value="1"/>
</dbReference>
<evidence type="ECO:0000313" key="9">
    <source>
        <dbReference type="Proteomes" id="UP000178129"/>
    </source>
</evidence>
<dbReference type="InterPro" id="IPR001128">
    <property type="entry name" value="Cyt_P450"/>
</dbReference>
<organism evidence="8 9">
    <name type="scientific">Rhynchosporium graminicola</name>
    <dbReference type="NCBI Taxonomy" id="2792576"/>
    <lineage>
        <taxon>Eukaryota</taxon>
        <taxon>Fungi</taxon>
        <taxon>Dikarya</taxon>
        <taxon>Ascomycota</taxon>
        <taxon>Pezizomycotina</taxon>
        <taxon>Leotiomycetes</taxon>
        <taxon>Helotiales</taxon>
        <taxon>Ploettnerulaceae</taxon>
        <taxon>Rhynchosporium</taxon>
    </lineage>
</organism>
<dbReference type="SUPFAM" id="SSF48264">
    <property type="entry name" value="Cytochrome P450"/>
    <property type="match status" value="1"/>
</dbReference>
<evidence type="ECO:0000256" key="2">
    <source>
        <dbReference type="ARBA" id="ARBA00010617"/>
    </source>
</evidence>
<evidence type="ECO:0000313" key="8">
    <source>
        <dbReference type="EMBL" id="CZS93317.1"/>
    </source>
</evidence>
<keyword evidence="7" id="KW-1133">Transmembrane helix</keyword>
<sequence>MSSGVERGSSFTASLLKESRGSMILPTAIVAVLGILVLASRRLGGVDENEPPLMTSRIPFCGHLLDTTPRNASQSLSEYSSKFPSYPAFTLRIFSSRIYVICDPSLVQAAYRNTKTFDFGSFIVESSQRAFNIGEQGMKIMRGETSPDFDPSGPYLNGNTGDSFLNEHHRIMVELLAPGLGLSEMNRGVLERVAASLNAVSREGETGGLYRWIRDVLTLATADVLYGPQSPVNNDHSLIDNLWDFEDKMTLLMLNFLPTIIAPKAYQGRIRIKSAFKSYYANNHQLTASRLTQAHLACCQKWGFTPDDIANFEISTLFLATTNSVPTSFWHLCNIVSSPALLEEIRSEVESIVTRQASEDDGKEEAVMDVTRFQTHCPLLVSTFHETLRLIDAATSVRAVTAPTTLSSPGSSISYSLKSPAVVQLPSGICHTNPAIWGPEPTMFNPRRFLPATKASLDKETRQAQKQGYFPFGGGKHYCPGRHLAMMEILSLVAGLVVGFSVESLSGDTFRVPDLAFQKLGTAVRKPVRDVDVRLRRREGWDNVRWRFGSIKEGTIDFKAMTREAEE</sequence>
<proteinExistence type="inferred from homology"/>
<keyword evidence="7" id="KW-0472">Membrane</keyword>
<comment type="similarity">
    <text evidence="2 6">Belongs to the cytochrome P450 family.</text>
</comment>
<dbReference type="GO" id="GO:0020037">
    <property type="term" value="F:heme binding"/>
    <property type="evidence" value="ECO:0007669"/>
    <property type="project" value="InterPro"/>
</dbReference>
<dbReference type="Proteomes" id="UP000178129">
    <property type="component" value="Unassembled WGS sequence"/>
</dbReference>
<gene>
    <name evidence="8" type="ORF">RCO7_07757</name>
</gene>
<feature type="transmembrane region" description="Helical" evidence="7">
    <location>
        <begin position="21"/>
        <end position="39"/>
    </location>
</feature>
<keyword evidence="9" id="KW-1185">Reference proteome</keyword>
<dbReference type="STRING" id="914237.A0A1E1K5F2"/>
<keyword evidence="3 5" id="KW-0479">Metal-binding</keyword>
<dbReference type="InterPro" id="IPR036396">
    <property type="entry name" value="Cyt_P450_sf"/>
</dbReference>
<keyword evidence="7" id="KW-0812">Transmembrane</keyword>
<dbReference type="InParanoid" id="A0A1E1K5F2"/>
<dbReference type="InterPro" id="IPR053007">
    <property type="entry name" value="CYP450_monoxygenase_sec-met"/>
</dbReference>
<evidence type="ECO:0000256" key="1">
    <source>
        <dbReference type="ARBA" id="ARBA00001971"/>
    </source>
</evidence>
<evidence type="ECO:0000256" key="7">
    <source>
        <dbReference type="SAM" id="Phobius"/>
    </source>
</evidence>
<feature type="binding site" description="axial binding residue" evidence="5">
    <location>
        <position position="479"/>
    </location>
    <ligand>
        <name>heme</name>
        <dbReference type="ChEBI" id="CHEBI:30413"/>
    </ligand>
    <ligandPart>
        <name>Fe</name>
        <dbReference type="ChEBI" id="CHEBI:18248"/>
    </ligandPart>
</feature>
<dbReference type="EMBL" id="FJUW01000007">
    <property type="protein sequence ID" value="CZS93317.1"/>
    <property type="molecule type" value="Genomic_DNA"/>
</dbReference>
<dbReference type="GO" id="GO:0016705">
    <property type="term" value="F:oxidoreductase activity, acting on paired donors, with incorporation or reduction of molecular oxygen"/>
    <property type="evidence" value="ECO:0007669"/>
    <property type="project" value="InterPro"/>
</dbReference>
<dbReference type="InterPro" id="IPR017972">
    <property type="entry name" value="Cyt_P450_CS"/>
</dbReference>
<dbReference type="Pfam" id="PF00067">
    <property type="entry name" value="p450"/>
    <property type="match status" value="1"/>
</dbReference>
<accession>A0A1E1K5F2</accession>
<dbReference type="CDD" id="cd11040">
    <property type="entry name" value="CYP7_CYP8-like"/>
    <property type="match status" value="1"/>
</dbReference>
<evidence type="ECO:0000256" key="5">
    <source>
        <dbReference type="PIRSR" id="PIRSR602403-1"/>
    </source>
</evidence>
<keyword evidence="6" id="KW-0503">Monooxygenase</keyword>
<keyword evidence="5 6" id="KW-0349">Heme</keyword>
<evidence type="ECO:0000256" key="4">
    <source>
        <dbReference type="ARBA" id="ARBA00023004"/>
    </source>
</evidence>
<dbReference type="AlphaFoldDB" id="A0A1E1K5F2"/>
<dbReference type="PRINTS" id="PR00385">
    <property type="entry name" value="P450"/>
</dbReference>
<dbReference type="PRINTS" id="PR00465">
    <property type="entry name" value="EP450IV"/>
</dbReference>
<protein>
    <submittedName>
        <fullName evidence="8">Related to cytochrome P450 8B1</fullName>
    </submittedName>
</protein>
<reference evidence="9" key="1">
    <citation type="submission" date="2016-03" db="EMBL/GenBank/DDBJ databases">
        <authorList>
            <person name="Ploux O."/>
        </authorList>
    </citation>
    <scope>NUCLEOTIDE SEQUENCE [LARGE SCALE GENOMIC DNA]</scope>
    <source>
        <strain evidence="9">UK7</strain>
    </source>
</reference>
<dbReference type="PANTHER" id="PTHR47582:SF1">
    <property type="entry name" value="P450, PUTATIVE (EUROFUNG)-RELATED"/>
    <property type="match status" value="1"/>
</dbReference>
<evidence type="ECO:0000256" key="6">
    <source>
        <dbReference type="RuleBase" id="RU000461"/>
    </source>
</evidence>
<dbReference type="GO" id="GO:0005506">
    <property type="term" value="F:iron ion binding"/>
    <property type="evidence" value="ECO:0007669"/>
    <property type="project" value="InterPro"/>
</dbReference>